<sequence>MTQLKSCNEYPMKNIMFKRQASDIQFIAVTLVLVLLLGARTFLSLTEEEMLPAESAVASASTLASSSSRVPASVPVTTHKVGSALEQFTQVDLNCSKKAAQTVSIRGAFVQFQGKNCVKGLQEGDVEIINKSNGYTASIFSRGADKYQTDLIQLQSGENEIAIRYRERSGKSVEEIVRVHSTKI</sequence>
<keyword evidence="2" id="KW-1185">Reference proteome</keyword>
<evidence type="ECO:0000313" key="1">
    <source>
        <dbReference type="EMBL" id="MDG0817059.1"/>
    </source>
</evidence>
<reference evidence="1" key="1">
    <citation type="submission" date="2022-08" db="EMBL/GenBank/DDBJ databases">
        <title>Novel Bdellovibrio Species Isolated from Svalbard: Designation Bdellovibrio svalbardensis.</title>
        <authorList>
            <person name="Mitchell R.J."/>
            <person name="Choi S.Y."/>
        </authorList>
    </citation>
    <scope>NUCLEOTIDE SEQUENCE</scope>
    <source>
        <strain evidence="1">PAP01</strain>
    </source>
</reference>
<dbReference type="RefSeq" id="WP_277578535.1">
    <property type="nucleotide sequence ID" value="NZ_JANRMI010000003.1"/>
</dbReference>
<dbReference type="Proteomes" id="UP001152321">
    <property type="component" value="Unassembled WGS sequence"/>
</dbReference>
<name>A0ABT6DKI8_9BACT</name>
<protein>
    <submittedName>
        <fullName evidence="1">Uncharacterized protein</fullName>
    </submittedName>
</protein>
<evidence type="ECO:0000313" key="2">
    <source>
        <dbReference type="Proteomes" id="UP001152321"/>
    </source>
</evidence>
<gene>
    <name evidence="1" type="ORF">NWE73_11825</name>
</gene>
<comment type="caution">
    <text evidence="1">The sequence shown here is derived from an EMBL/GenBank/DDBJ whole genome shotgun (WGS) entry which is preliminary data.</text>
</comment>
<accession>A0ABT6DKI8</accession>
<proteinExistence type="predicted"/>
<organism evidence="1 2">
    <name type="scientific">Bdellovibrio svalbardensis</name>
    <dbReference type="NCBI Taxonomy" id="2972972"/>
    <lineage>
        <taxon>Bacteria</taxon>
        <taxon>Pseudomonadati</taxon>
        <taxon>Bdellovibrionota</taxon>
        <taxon>Bdellovibrionia</taxon>
        <taxon>Bdellovibrionales</taxon>
        <taxon>Pseudobdellovibrionaceae</taxon>
        <taxon>Bdellovibrio</taxon>
    </lineage>
</organism>
<dbReference type="EMBL" id="JANRMI010000003">
    <property type="protein sequence ID" value="MDG0817059.1"/>
    <property type="molecule type" value="Genomic_DNA"/>
</dbReference>